<protein>
    <recommendedName>
        <fullName evidence="4">Reverse transcriptase zinc-binding domain-containing protein</fullName>
    </recommendedName>
</protein>
<name>A0A072VU22_MEDTR</name>
<dbReference type="EnsemblPlants" id="KEH41620">
    <property type="protein sequence ID" value="KEH41620"/>
    <property type="gene ID" value="MTR_1g052875"/>
</dbReference>
<dbReference type="AlphaFoldDB" id="A0A072VU22"/>
<accession>A0A072VU22</accession>
<sequence length="208" mass="22864">MRGLPDAGAPHGDTLQAASRIWKSWAPSKGIVFSWRGVPLPERDLVCVLCSVSSESVVHRFIICPAVLPIWYQASRWLGWEFVIPIGLAQLSKAFTGLGRGKRVRNNLIFSGGTPCEESVVDRVKLLAWKWFWLSALLVHVLIMSGRCSLSCAGIDRVLVVFCLGSLGDWDGGFCLLLPGWLRGVCFGVAPRDLSWGSLFLVVFGSVY</sequence>
<evidence type="ECO:0000313" key="1">
    <source>
        <dbReference type="EMBL" id="KEH41620.1"/>
    </source>
</evidence>
<reference evidence="1 3" key="1">
    <citation type="journal article" date="2011" name="Nature">
        <title>The Medicago genome provides insight into the evolution of rhizobial symbioses.</title>
        <authorList>
            <person name="Young N.D."/>
            <person name="Debelle F."/>
            <person name="Oldroyd G.E."/>
            <person name="Geurts R."/>
            <person name="Cannon S.B."/>
            <person name="Udvardi M.K."/>
            <person name="Benedito V.A."/>
            <person name="Mayer K.F."/>
            <person name="Gouzy J."/>
            <person name="Schoof H."/>
            <person name="Van de Peer Y."/>
            <person name="Proost S."/>
            <person name="Cook D.R."/>
            <person name="Meyers B.C."/>
            <person name="Spannagl M."/>
            <person name="Cheung F."/>
            <person name="De Mita S."/>
            <person name="Krishnakumar V."/>
            <person name="Gundlach H."/>
            <person name="Zhou S."/>
            <person name="Mudge J."/>
            <person name="Bharti A.K."/>
            <person name="Murray J.D."/>
            <person name="Naoumkina M.A."/>
            <person name="Rosen B."/>
            <person name="Silverstein K.A."/>
            <person name="Tang H."/>
            <person name="Rombauts S."/>
            <person name="Zhao P.X."/>
            <person name="Zhou P."/>
            <person name="Barbe V."/>
            <person name="Bardou P."/>
            <person name="Bechner M."/>
            <person name="Bellec A."/>
            <person name="Berger A."/>
            <person name="Berges H."/>
            <person name="Bidwell S."/>
            <person name="Bisseling T."/>
            <person name="Choisne N."/>
            <person name="Couloux A."/>
            <person name="Denny R."/>
            <person name="Deshpande S."/>
            <person name="Dai X."/>
            <person name="Doyle J.J."/>
            <person name="Dudez A.M."/>
            <person name="Farmer A.D."/>
            <person name="Fouteau S."/>
            <person name="Franken C."/>
            <person name="Gibelin C."/>
            <person name="Gish J."/>
            <person name="Goldstein S."/>
            <person name="Gonzalez A.J."/>
            <person name="Green P.J."/>
            <person name="Hallab A."/>
            <person name="Hartog M."/>
            <person name="Hua A."/>
            <person name="Humphray S.J."/>
            <person name="Jeong D.H."/>
            <person name="Jing Y."/>
            <person name="Jocker A."/>
            <person name="Kenton S.M."/>
            <person name="Kim D.J."/>
            <person name="Klee K."/>
            <person name="Lai H."/>
            <person name="Lang C."/>
            <person name="Lin S."/>
            <person name="Macmil S.L."/>
            <person name="Magdelenat G."/>
            <person name="Matthews L."/>
            <person name="McCorrison J."/>
            <person name="Monaghan E.L."/>
            <person name="Mun J.H."/>
            <person name="Najar F.Z."/>
            <person name="Nicholson C."/>
            <person name="Noirot C."/>
            <person name="O'Bleness M."/>
            <person name="Paule C.R."/>
            <person name="Poulain J."/>
            <person name="Prion F."/>
            <person name="Qin B."/>
            <person name="Qu C."/>
            <person name="Retzel E.F."/>
            <person name="Riddle C."/>
            <person name="Sallet E."/>
            <person name="Samain S."/>
            <person name="Samson N."/>
            <person name="Sanders I."/>
            <person name="Saurat O."/>
            <person name="Scarpelli C."/>
            <person name="Schiex T."/>
            <person name="Segurens B."/>
            <person name="Severin A.J."/>
            <person name="Sherrier D.J."/>
            <person name="Shi R."/>
            <person name="Sims S."/>
            <person name="Singer S.R."/>
            <person name="Sinharoy S."/>
            <person name="Sterck L."/>
            <person name="Viollet A."/>
            <person name="Wang B.B."/>
            <person name="Wang K."/>
            <person name="Wang M."/>
            <person name="Wang X."/>
            <person name="Warfsmann J."/>
            <person name="Weissenbach J."/>
            <person name="White D.D."/>
            <person name="White J.D."/>
            <person name="Wiley G.B."/>
            <person name="Wincker P."/>
            <person name="Xing Y."/>
            <person name="Yang L."/>
            <person name="Yao Z."/>
            <person name="Ying F."/>
            <person name="Zhai J."/>
            <person name="Zhou L."/>
            <person name="Zuber A."/>
            <person name="Denarie J."/>
            <person name="Dixon R.A."/>
            <person name="May G.D."/>
            <person name="Schwartz D.C."/>
            <person name="Rogers J."/>
            <person name="Quetier F."/>
            <person name="Town C.D."/>
            <person name="Roe B.A."/>
        </authorList>
    </citation>
    <scope>NUCLEOTIDE SEQUENCE [LARGE SCALE GENOMIC DNA]</scope>
    <source>
        <strain evidence="1">A17</strain>
        <strain evidence="2 3">cv. Jemalong A17</strain>
    </source>
</reference>
<reference evidence="2" key="3">
    <citation type="submission" date="2015-04" db="UniProtKB">
        <authorList>
            <consortium name="EnsemblPlants"/>
        </authorList>
    </citation>
    <scope>IDENTIFICATION</scope>
    <source>
        <strain evidence="2">cv. Jemalong A17</strain>
    </source>
</reference>
<gene>
    <name evidence="1" type="ordered locus">MTR_1g052875</name>
</gene>
<keyword evidence="3" id="KW-1185">Reference proteome</keyword>
<dbReference type="HOGENOM" id="CLU_1322648_0_0_1"/>
<evidence type="ECO:0008006" key="4">
    <source>
        <dbReference type="Google" id="ProtNLM"/>
    </source>
</evidence>
<reference evidence="1 3" key="2">
    <citation type="journal article" date="2014" name="BMC Genomics">
        <title>An improved genome release (version Mt4.0) for the model legume Medicago truncatula.</title>
        <authorList>
            <person name="Tang H."/>
            <person name="Krishnakumar V."/>
            <person name="Bidwell S."/>
            <person name="Rosen B."/>
            <person name="Chan A."/>
            <person name="Zhou S."/>
            <person name="Gentzbittel L."/>
            <person name="Childs K.L."/>
            <person name="Yandell M."/>
            <person name="Gundlach H."/>
            <person name="Mayer K.F."/>
            <person name="Schwartz D.C."/>
            <person name="Town C.D."/>
        </authorList>
    </citation>
    <scope>GENOME REANNOTATION</scope>
    <source>
        <strain evidence="1">A17</strain>
        <strain evidence="2 3">cv. Jemalong A17</strain>
    </source>
</reference>
<evidence type="ECO:0000313" key="2">
    <source>
        <dbReference type="EnsemblPlants" id="KEH41620"/>
    </source>
</evidence>
<proteinExistence type="predicted"/>
<evidence type="ECO:0000313" key="3">
    <source>
        <dbReference type="Proteomes" id="UP000002051"/>
    </source>
</evidence>
<organism evidence="1 3">
    <name type="scientific">Medicago truncatula</name>
    <name type="common">Barrel medic</name>
    <name type="synonym">Medicago tribuloides</name>
    <dbReference type="NCBI Taxonomy" id="3880"/>
    <lineage>
        <taxon>Eukaryota</taxon>
        <taxon>Viridiplantae</taxon>
        <taxon>Streptophyta</taxon>
        <taxon>Embryophyta</taxon>
        <taxon>Tracheophyta</taxon>
        <taxon>Spermatophyta</taxon>
        <taxon>Magnoliopsida</taxon>
        <taxon>eudicotyledons</taxon>
        <taxon>Gunneridae</taxon>
        <taxon>Pentapetalae</taxon>
        <taxon>rosids</taxon>
        <taxon>fabids</taxon>
        <taxon>Fabales</taxon>
        <taxon>Fabaceae</taxon>
        <taxon>Papilionoideae</taxon>
        <taxon>50 kb inversion clade</taxon>
        <taxon>NPAAA clade</taxon>
        <taxon>Hologalegina</taxon>
        <taxon>IRL clade</taxon>
        <taxon>Trifolieae</taxon>
        <taxon>Medicago</taxon>
    </lineage>
</organism>
<dbReference type="EMBL" id="CM001217">
    <property type="protein sequence ID" value="KEH41620.1"/>
    <property type="molecule type" value="Genomic_DNA"/>
</dbReference>
<dbReference type="Proteomes" id="UP000002051">
    <property type="component" value="Unassembled WGS sequence"/>
</dbReference>